<dbReference type="SMART" id="SM00342">
    <property type="entry name" value="HTH_ARAC"/>
    <property type="match status" value="1"/>
</dbReference>
<gene>
    <name evidence="5" type="ORF">H9W90_05465</name>
</gene>
<dbReference type="PANTHER" id="PTHR46796:SF13">
    <property type="entry name" value="HTH-TYPE TRANSCRIPTIONAL ACTIVATOR RHAS"/>
    <property type="match status" value="1"/>
</dbReference>
<name>A0A7G9LD70_9FLAO</name>
<dbReference type="Proteomes" id="UP000515808">
    <property type="component" value="Chromosome"/>
</dbReference>
<evidence type="ECO:0000256" key="3">
    <source>
        <dbReference type="ARBA" id="ARBA00023163"/>
    </source>
</evidence>
<dbReference type="GO" id="GO:0043565">
    <property type="term" value="F:sequence-specific DNA binding"/>
    <property type="evidence" value="ECO:0007669"/>
    <property type="project" value="InterPro"/>
</dbReference>
<dbReference type="EMBL" id="CP060695">
    <property type="protein sequence ID" value="QNM86569.1"/>
    <property type="molecule type" value="Genomic_DNA"/>
</dbReference>
<dbReference type="InterPro" id="IPR050204">
    <property type="entry name" value="AraC_XylS_family_regulators"/>
</dbReference>
<evidence type="ECO:0000259" key="4">
    <source>
        <dbReference type="PROSITE" id="PS01124"/>
    </source>
</evidence>
<sequence length="269" mass="31336">MKLTYFNVDKTSHLVEDFYHIAYSKKIVPLNATIIPLGNTGIAYIYSNGQKISLNNNETVIKNLIINGQFYKSYKFNVSEIGSACGLSFKPTALHKLTGLDISKFSHKYSVFNQIDKILADKFENIFINHNNDFKKLFEKLEKLLLEIPIIENKNTIAIDKVLHTIHLKEGMISVNELLNEIPFGQKTLETLFKKMVGLTPAKYIRIFRFKNLMKQYESNKISLKDLIYMYDYYDESHFAKDFKAFTSKSFKDYFKDEFTLIKKALKKP</sequence>
<dbReference type="Pfam" id="PF12833">
    <property type="entry name" value="HTH_18"/>
    <property type="match status" value="1"/>
</dbReference>
<keyword evidence="3" id="KW-0804">Transcription</keyword>
<reference evidence="5 6" key="1">
    <citation type="submission" date="2020-08" db="EMBL/GenBank/DDBJ databases">
        <title>Polaribacter sp. L12M9 isolated from gut of the Korean scallop.</title>
        <authorList>
            <person name="Jeong Y.S."/>
        </authorList>
    </citation>
    <scope>NUCLEOTIDE SEQUENCE [LARGE SCALE GENOMIC DNA]</scope>
    <source>
        <strain evidence="5 6">L12M9</strain>
    </source>
</reference>
<evidence type="ECO:0000256" key="2">
    <source>
        <dbReference type="ARBA" id="ARBA00023125"/>
    </source>
</evidence>
<feature type="domain" description="HTH araC/xylS-type" evidence="4">
    <location>
        <begin position="167"/>
        <end position="257"/>
    </location>
</feature>
<organism evidence="5 6">
    <name type="scientific">Polaribacter pectinis</name>
    <dbReference type="NCBI Taxonomy" id="2738844"/>
    <lineage>
        <taxon>Bacteria</taxon>
        <taxon>Pseudomonadati</taxon>
        <taxon>Bacteroidota</taxon>
        <taxon>Flavobacteriia</taxon>
        <taxon>Flavobacteriales</taxon>
        <taxon>Flavobacteriaceae</taxon>
    </lineage>
</organism>
<proteinExistence type="predicted"/>
<keyword evidence="2" id="KW-0238">DNA-binding</keyword>
<dbReference type="Gene3D" id="1.10.10.60">
    <property type="entry name" value="Homeodomain-like"/>
    <property type="match status" value="1"/>
</dbReference>
<keyword evidence="1" id="KW-0805">Transcription regulation</keyword>
<protein>
    <submittedName>
        <fullName evidence="5">AraC family transcriptional regulator</fullName>
    </submittedName>
</protein>
<dbReference type="InterPro" id="IPR018060">
    <property type="entry name" value="HTH_AraC"/>
</dbReference>
<dbReference type="PANTHER" id="PTHR46796">
    <property type="entry name" value="HTH-TYPE TRANSCRIPTIONAL ACTIVATOR RHAS-RELATED"/>
    <property type="match status" value="1"/>
</dbReference>
<accession>A0A7G9LD70</accession>
<evidence type="ECO:0000256" key="1">
    <source>
        <dbReference type="ARBA" id="ARBA00023015"/>
    </source>
</evidence>
<dbReference type="PROSITE" id="PS01124">
    <property type="entry name" value="HTH_ARAC_FAMILY_2"/>
    <property type="match status" value="1"/>
</dbReference>
<dbReference type="KEGG" id="ppec:H9W90_05465"/>
<evidence type="ECO:0000313" key="5">
    <source>
        <dbReference type="EMBL" id="QNM86569.1"/>
    </source>
</evidence>
<evidence type="ECO:0000313" key="6">
    <source>
        <dbReference type="Proteomes" id="UP000515808"/>
    </source>
</evidence>
<dbReference type="RefSeq" id="WP_187483448.1">
    <property type="nucleotide sequence ID" value="NZ_CP060695.1"/>
</dbReference>
<keyword evidence="6" id="KW-1185">Reference proteome</keyword>
<dbReference type="AlphaFoldDB" id="A0A7G9LD70"/>
<dbReference type="GO" id="GO:0003700">
    <property type="term" value="F:DNA-binding transcription factor activity"/>
    <property type="evidence" value="ECO:0007669"/>
    <property type="project" value="InterPro"/>
</dbReference>